<evidence type="ECO:0000313" key="2">
    <source>
        <dbReference type="Proteomes" id="UP001602013"/>
    </source>
</evidence>
<reference evidence="1 2" key="1">
    <citation type="submission" date="2024-10" db="EMBL/GenBank/DDBJ databases">
        <title>The Natural Products Discovery Center: Release of the First 8490 Sequenced Strains for Exploring Actinobacteria Biosynthetic Diversity.</title>
        <authorList>
            <person name="Kalkreuter E."/>
            <person name="Kautsar S.A."/>
            <person name="Yang D."/>
            <person name="Bader C.D."/>
            <person name="Teijaro C.N."/>
            <person name="Fluegel L."/>
            <person name="Davis C.M."/>
            <person name="Simpson J.R."/>
            <person name="Lauterbach L."/>
            <person name="Steele A.D."/>
            <person name="Gui C."/>
            <person name="Meng S."/>
            <person name="Li G."/>
            <person name="Viehrig K."/>
            <person name="Ye F."/>
            <person name="Su P."/>
            <person name="Kiefer A.F."/>
            <person name="Nichols A."/>
            <person name="Cepeda A.J."/>
            <person name="Yan W."/>
            <person name="Fan B."/>
            <person name="Jiang Y."/>
            <person name="Adhikari A."/>
            <person name="Zheng C.-J."/>
            <person name="Schuster L."/>
            <person name="Cowan T.M."/>
            <person name="Smanski M.J."/>
            <person name="Chevrette M.G."/>
            <person name="De Carvalho L.P.S."/>
            <person name="Shen B."/>
        </authorList>
    </citation>
    <scope>NUCLEOTIDE SEQUENCE [LARGE SCALE GENOMIC DNA]</scope>
    <source>
        <strain evidence="1 2">NPDC002173</strain>
    </source>
</reference>
<dbReference type="RefSeq" id="WP_387416985.1">
    <property type="nucleotide sequence ID" value="NZ_JBIASD010000035.1"/>
</dbReference>
<keyword evidence="2" id="KW-1185">Reference proteome</keyword>
<dbReference type="InterPro" id="IPR025591">
    <property type="entry name" value="RloB"/>
</dbReference>
<sequence length="230" mass="25138">MVYVACEGESTEPDYLRYLNEEFGDGDGGMRRPFRVQPVYRKNGMTPSEVVAAVQEAASEDEAWALFDRDQWDDIPQAVAAAAASGVELAFSHPSFDLWLLLHFQPFGGAQSGSSKLMIEKLRQAKGATAFRTYDKRADKGLGGARRDALRGREGDAVAHARRLVAACAHGGCTPGRAWTEPVGRDIEQWSPQAWASRSGHTPECPILHRDPSTDVWRLLVTLGIQGAAN</sequence>
<gene>
    <name evidence="1" type="ORF">ACFYXI_34825</name>
</gene>
<dbReference type="Proteomes" id="UP001602013">
    <property type="component" value="Unassembled WGS sequence"/>
</dbReference>
<protein>
    <submittedName>
        <fullName evidence="1">RloB family protein</fullName>
    </submittedName>
</protein>
<dbReference type="Pfam" id="PF13707">
    <property type="entry name" value="RloB"/>
    <property type="match status" value="1"/>
</dbReference>
<organism evidence="1 2">
    <name type="scientific">Microtetraspora malaysiensis</name>
    <dbReference type="NCBI Taxonomy" id="161358"/>
    <lineage>
        <taxon>Bacteria</taxon>
        <taxon>Bacillati</taxon>
        <taxon>Actinomycetota</taxon>
        <taxon>Actinomycetes</taxon>
        <taxon>Streptosporangiales</taxon>
        <taxon>Streptosporangiaceae</taxon>
        <taxon>Microtetraspora</taxon>
    </lineage>
</organism>
<accession>A0ABW6T0G8</accession>
<evidence type="ECO:0000313" key="1">
    <source>
        <dbReference type="EMBL" id="MFF3670775.1"/>
    </source>
</evidence>
<dbReference type="EMBL" id="JBIASD010000035">
    <property type="protein sequence ID" value="MFF3670775.1"/>
    <property type="molecule type" value="Genomic_DNA"/>
</dbReference>
<proteinExistence type="predicted"/>
<comment type="caution">
    <text evidence="1">The sequence shown here is derived from an EMBL/GenBank/DDBJ whole genome shotgun (WGS) entry which is preliminary data.</text>
</comment>
<name>A0ABW6T0G8_9ACTN</name>